<evidence type="ECO:0000256" key="5">
    <source>
        <dbReference type="ARBA" id="ARBA00022989"/>
    </source>
</evidence>
<keyword evidence="7" id="KW-0568">Pathogenesis-related protein</keyword>
<reference evidence="10" key="1">
    <citation type="journal article" date="2020" name="Genome Biol.">
        <title>Gamete binning: chromosome-level and haplotype-resolved genome assembly enabled by high-throughput single-cell sequencing of gamete genomes.</title>
        <authorList>
            <person name="Campoy J.A."/>
            <person name="Sun H."/>
            <person name="Goel M."/>
            <person name="Jiao W.-B."/>
            <person name="Folz-Donahue K."/>
            <person name="Wang N."/>
            <person name="Rubio M."/>
            <person name="Liu C."/>
            <person name="Kukat C."/>
            <person name="Ruiz D."/>
            <person name="Huettel B."/>
            <person name="Schneeberger K."/>
        </authorList>
    </citation>
    <scope>NUCLEOTIDE SEQUENCE [LARGE SCALE GENOMIC DNA]</scope>
    <source>
        <strain evidence="10">cv. Rojo Pasion</strain>
    </source>
</reference>
<dbReference type="Pfam" id="PF03094">
    <property type="entry name" value="Mlo"/>
    <property type="match status" value="1"/>
</dbReference>
<dbReference type="Proteomes" id="UP000507245">
    <property type="component" value="Unassembled WGS sequence"/>
</dbReference>
<keyword evidence="6 8" id="KW-0472">Membrane</keyword>
<keyword evidence="4" id="KW-0611">Plant defense</keyword>
<comment type="similarity">
    <text evidence="2">Belongs to the MLO family.</text>
</comment>
<evidence type="ECO:0000256" key="7">
    <source>
        <dbReference type="ARBA" id="ARBA00023265"/>
    </source>
</evidence>
<dbReference type="InterPro" id="IPR004326">
    <property type="entry name" value="Mlo"/>
</dbReference>
<evidence type="ECO:0000256" key="4">
    <source>
        <dbReference type="ARBA" id="ARBA00022821"/>
    </source>
</evidence>
<organism evidence="9 10">
    <name type="scientific">Prunus armeniaca</name>
    <name type="common">Apricot</name>
    <name type="synonym">Armeniaca vulgaris</name>
    <dbReference type="NCBI Taxonomy" id="36596"/>
    <lineage>
        <taxon>Eukaryota</taxon>
        <taxon>Viridiplantae</taxon>
        <taxon>Streptophyta</taxon>
        <taxon>Embryophyta</taxon>
        <taxon>Tracheophyta</taxon>
        <taxon>Spermatophyta</taxon>
        <taxon>Magnoliopsida</taxon>
        <taxon>eudicotyledons</taxon>
        <taxon>Gunneridae</taxon>
        <taxon>Pentapetalae</taxon>
        <taxon>rosids</taxon>
        <taxon>fabids</taxon>
        <taxon>Rosales</taxon>
        <taxon>Rosaceae</taxon>
        <taxon>Amygdaloideae</taxon>
        <taxon>Amygdaleae</taxon>
        <taxon>Prunus</taxon>
    </lineage>
</organism>
<proteinExistence type="inferred from homology"/>
<feature type="transmembrane region" description="Helical" evidence="8">
    <location>
        <begin position="12"/>
        <end position="30"/>
    </location>
</feature>
<dbReference type="PANTHER" id="PTHR31942">
    <property type="entry name" value="MLO-LIKE PROTEIN 1"/>
    <property type="match status" value="1"/>
</dbReference>
<protein>
    <recommendedName>
        <fullName evidence="11">MLO-like protein</fullName>
    </recommendedName>
</protein>
<dbReference type="GO" id="GO:0016020">
    <property type="term" value="C:membrane"/>
    <property type="evidence" value="ECO:0007669"/>
    <property type="project" value="UniProtKB-SubCell"/>
</dbReference>
<sequence length="178" mass="19347">MAVASEGTSIEYTPTWALATVYSFIFTAVFLRYSIHLLANVQLMFLGFASLLLALTQDSISKFCIPAKLVDTMLPCRKKVAPESTRKEEDAEHFGARNFSTGAGGSYGEIHRLLAEEAVSDSCSDCSHHGFGKGQDEELSSLVERCSSSNNGPAPSRPCLQIQIYSDLQGKQQVEDGT</sequence>
<evidence type="ECO:0008006" key="11">
    <source>
        <dbReference type="Google" id="ProtNLM"/>
    </source>
</evidence>
<evidence type="ECO:0000256" key="8">
    <source>
        <dbReference type="SAM" id="Phobius"/>
    </source>
</evidence>
<evidence type="ECO:0000313" key="10">
    <source>
        <dbReference type="Proteomes" id="UP000507245"/>
    </source>
</evidence>
<name>A0A6J5XQQ6_PRUAR</name>
<feature type="transmembrane region" description="Helical" evidence="8">
    <location>
        <begin position="37"/>
        <end position="55"/>
    </location>
</feature>
<evidence type="ECO:0000256" key="6">
    <source>
        <dbReference type="ARBA" id="ARBA00023136"/>
    </source>
</evidence>
<dbReference type="AlphaFoldDB" id="A0A6J5XQQ6"/>
<keyword evidence="10" id="KW-1185">Reference proteome</keyword>
<comment type="subcellular location">
    <subcellularLocation>
        <location evidence="1">Membrane</location>
        <topology evidence="1">Multi-pass membrane protein</topology>
    </subcellularLocation>
</comment>
<dbReference type="GO" id="GO:0006952">
    <property type="term" value="P:defense response"/>
    <property type="evidence" value="ECO:0007669"/>
    <property type="project" value="UniProtKB-KW"/>
</dbReference>
<evidence type="ECO:0000256" key="3">
    <source>
        <dbReference type="ARBA" id="ARBA00022692"/>
    </source>
</evidence>
<evidence type="ECO:0000256" key="2">
    <source>
        <dbReference type="ARBA" id="ARBA00006574"/>
    </source>
</evidence>
<dbReference type="PANTHER" id="PTHR31942:SF59">
    <property type="entry name" value="MLO-LIKE PROTEIN"/>
    <property type="match status" value="1"/>
</dbReference>
<evidence type="ECO:0000256" key="1">
    <source>
        <dbReference type="ARBA" id="ARBA00004141"/>
    </source>
</evidence>
<evidence type="ECO:0000313" key="9">
    <source>
        <dbReference type="EMBL" id="CAB4314707.1"/>
    </source>
</evidence>
<accession>A0A6J5XQQ6</accession>
<keyword evidence="5 8" id="KW-1133">Transmembrane helix</keyword>
<dbReference type="OrthoDB" id="692110at2759"/>
<keyword evidence="3 8" id="KW-0812">Transmembrane</keyword>
<dbReference type="EMBL" id="CAEKKB010000006">
    <property type="protein sequence ID" value="CAB4314707.1"/>
    <property type="molecule type" value="Genomic_DNA"/>
</dbReference>
<gene>
    <name evidence="9" type="ORF">ORAREDHAP_LOCUS39191</name>
</gene>